<dbReference type="EMBL" id="CP023391">
    <property type="protein sequence ID" value="ATC72522.1"/>
    <property type="molecule type" value="Genomic_DNA"/>
</dbReference>
<dbReference type="Proteomes" id="UP000547874">
    <property type="component" value="Unassembled WGS sequence"/>
</dbReference>
<dbReference type="EMBL" id="JAANEC010000066">
    <property type="protein sequence ID" value="NUY12168.1"/>
    <property type="molecule type" value="Genomic_DNA"/>
</dbReference>
<dbReference type="EMBL" id="BDVT01000003">
    <property type="protein sequence ID" value="GBV19910.1"/>
    <property type="molecule type" value="Genomic_DNA"/>
</dbReference>
<dbReference type="Pfam" id="PF01544">
    <property type="entry name" value="CorA"/>
    <property type="match status" value="1"/>
</dbReference>
<evidence type="ECO:0000256" key="7">
    <source>
        <dbReference type="ARBA" id="ARBA00022989"/>
    </source>
</evidence>
<dbReference type="InterPro" id="IPR045861">
    <property type="entry name" value="CorA_cytoplasmic_dom"/>
</dbReference>
<evidence type="ECO:0000313" key="25">
    <source>
        <dbReference type="EMBL" id="MVL45098.1"/>
    </source>
</evidence>
<evidence type="ECO:0000313" key="24">
    <source>
        <dbReference type="EMBL" id="MVK35061.1"/>
    </source>
</evidence>
<evidence type="ECO:0000313" key="38">
    <source>
        <dbReference type="Proteomes" id="UP000434412"/>
    </source>
</evidence>
<reference evidence="47 48" key="14">
    <citation type="submission" date="2020-06" db="EMBL/GenBank/DDBJ databases">
        <authorList>
            <consortium name="Pathogen Informatics"/>
        </authorList>
    </citation>
    <scope>NUCLEOTIDE SEQUENCE [LARGE SCALE GENOMIC DNA]</scope>
    <source>
        <strain evidence="16 49">A13</strain>
        <strain evidence="17 47">MOS105</strain>
        <strain evidence="18 48">MOS114</strain>
        <strain evidence="19">NCTC13131</strain>
        <strain evidence="34">NCTC8317</strain>
        <strain evidence="15 40">S040_N01_C01</strain>
        <strain evidence="14 39">S087_N01_C01</strain>
    </source>
</reference>
<dbReference type="SUPFAM" id="SSF143865">
    <property type="entry name" value="CorA soluble domain-like"/>
    <property type="match status" value="1"/>
</dbReference>
<dbReference type="Proteomes" id="UP000442782">
    <property type="component" value="Unassembled WGS sequence"/>
</dbReference>
<reference evidence="33 41" key="6">
    <citation type="submission" date="2018-06" db="EMBL/GenBank/DDBJ databases">
        <title>Whole genome sequencing to identify and define MRSA outbreaks.</title>
        <authorList>
            <person name="Sullivan M.J."/>
            <person name="Altman D.R."/>
            <person name="Chacko K."/>
            <person name="Ciferri B."/>
            <person name="Webster E."/>
            <person name="Deikus G."/>
            <person name="Lewis M."/>
            <person name="Khan Z."/>
            <person name="Beckford C."/>
            <person name="Rendo A."/>
            <person name="Samaroo F."/>
            <person name="Sebra R."/>
            <person name="Karam-Howlin R."/>
            <person name="Southwick K."/>
            <person name="Adams E."/>
            <person name="Ying L."/>
            <person name="Kornblum J."/>
            <person name="Factor S."/>
            <person name="Danesh Yazdi M."/>
            <person name="Dingle T."/>
            <person name="Hamula C."/>
            <person name="Bashir A."/>
            <person name="Schadt E."/>
            <person name="Kasarskis A."/>
            <person name="Patel G."/>
            <person name="Wallach F."/>
            <person name="Gibbs K."/>
            <person name="Van Bakel H."/>
        </authorList>
    </citation>
    <scope>NUCLEOTIDE SEQUENCE [LARGE SCALE GENOMIC DNA]</scope>
    <source>
        <strain evidence="33">Pt013</strain>
        <strain evidence="41">pt013</strain>
    </source>
</reference>
<feature type="transmembrane region" description="Helical" evidence="12">
    <location>
        <begin position="289"/>
        <end position="309"/>
    </location>
</feature>
<evidence type="ECO:0000256" key="1">
    <source>
        <dbReference type="ARBA" id="ARBA00004651"/>
    </source>
</evidence>
<reference evidence="28 45" key="13">
    <citation type="submission" date="2020-02" db="EMBL/GenBank/DDBJ databases">
        <title>Novel Insights Into The Classification of Staphylococcal Beta-Lactamases In Relation To The Cefazolin Inoculum Effect.</title>
        <authorList>
            <person name="Carvajal L.P."/>
            <person name="Rincon S."/>
            <person name="Echeverri A."/>
            <person name="Porras J."/>
            <person name="Rios R."/>
            <person name="Ordonez K."/>
            <person name="Seas C."/>
            <person name="Gomez-Villegas S."/>
            <person name="Diaz L."/>
            <person name="Arias C.A."/>
            <person name="Reyes J."/>
        </authorList>
    </citation>
    <scope>NUCLEOTIDE SEQUENCE [LARGE SCALE GENOMIC DNA]</scope>
    <source>
        <strain evidence="28 45">UP127</strain>
    </source>
</reference>
<keyword evidence="4 12" id="KW-1003">Cell membrane</keyword>
<sequence>MALKIRYQTTYEPFKVVDDIKEIPKDATIVWYDFDEPNEQENEWFKAHFNFNDLEVDDAINGMPRAKYKSYKDYQYLVFHSIMGSNYSPIALNIFIQDNVLVTYHHQTLESLNKVVYKYMNTLDAELDCADVVILILDMMVDKYFNFVYALEDSVYHFEDRHVDDRFNKMVMDSVFKLRSDLIKVKRVLFPMQELIDTMKQNGDLIIDNKHSLYIQHIDDHLIKQRNIIRTAQEMTNEIRENFESYTSFRMNSIMQVLTLVSVIFSPLTFIAGIYGMNFVNMPALHLHYGYYICLAVMFVIAVVLIIFFRRKKWF</sequence>
<dbReference type="Proteomes" id="UP000473113">
    <property type="component" value="Unassembled WGS sequence"/>
</dbReference>
<dbReference type="Proteomes" id="UP000434412">
    <property type="component" value="Unassembled WGS sequence"/>
</dbReference>
<dbReference type="EMBL" id="CAIIGN010000004">
    <property type="protein sequence ID" value="CAC8232899.1"/>
    <property type="molecule type" value="Genomic_DNA"/>
</dbReference>
<evidence type="ECO:0000313" key="21">
    <source>
        <dbReference type="EMBL" id="KMR38216.1"/>
    </source>
</evidence>
<dbReference type="GO" id="GO:0050897">
    <property type="term" value="F:cobalt ion binding"/>
    <property type="evidence" value="ECO:0007669"/>
    <property type="project" value="TreeGrafter"/>
</dbReference>
<evidence type="ECO:0000313" key="45">
    <source>
        <dbReference type="Proteomes" id="UP000478431"/>
    </source>
</evidence>
<evidence type="ECO:0000313" key="40">
    <source>
        <dbReference type="Proteomes" id="UP000443708"/>
    </source>
</evidence>
<name>A0A0D6WEG0_STAAU</name>
<evidence type="ECO:0000313" key="22">
    <source>
        <dbReference type="EMBL" id="KMR56314.1"/>
    </source>
</evidence>
<evidence type="ECO:0000256" key="8">
    <source>
        <dbReference type="ARBA" id="ARBA00023065"/>
    </source>
</evidence>
<evidence type="ECO:0000313" key="30">
    <source>
        <dbReference type="EMBL" id="NUY12168.1"/>
    </source>
</evidence>
<reference evidence="38 43" key="9">
    <citation type="submission" date="2019-11" db="EMBL/GenBank/DDBJ databases">
        <title>Implementation of targeted gown and glove precautions to prevent Staphylococcus aureus acquisition in community-based nursing homes.</title>
        <authorList>
            <person name="Stine O.C."/>
        </authorList>
    </citation>
    <scope>NUCLEOTIDE SEQUENCE [LARGE SCALE GENOMIC DNA]</scope>
    <source>
        <strain evidence="26 46">S_1081.LBCF.DN</strain>
        <strain evidence="25 38">S_2023.LVRQ.AN</strain>
        <strain evidence="24 43">S_2062.LAUP.DI</strain>
    </source>
</reference>
<dbReference type="Gene3D" id="1.20.58.340">
    <property type="entry name" value="Magnesium transport protein CorA, transmembrane region"/>
    <property type="match status" value="2"/>
</dbReference>
<dbReference type="Proteomes" id="UP000451682">
    <property type="component" value="Unassembled WGS sequence"/>
</dbReference>
<dbReference type="GO" id="GO:0000287">
    <property type="term" value="F:magnesium ion binding"/>
    <property type="evidence" value="ECO:0007669"/>
    <property type="project" value="TreeGrafter"/>
</dbReference>
<evidence type="ECO:0000313" key="36">
    <source>
        <dbReference type="Proteomes" id="UP000254116"/>
    </source>
</evidence>
<keyword evidence="9 12" id="KW-0472">Membrane</keyword>
<accession>A0A1E8XCJ4</accession>
<organism evidence="17 47">
    <name type="scientific">Staphylococcus aureus</name>
    <dbReference type="NCBI Taxonomy" id="1280"/>
    <lineage>
        <taxon>Bacteria</taxon>
        <taxon>Bacillati</taxon>
        <taxon>Bacillota</taxon>
        <taxon>Bacilli</taxon>
        <taxon>Bacillales</taxon>
        <taxon>Staphylococcaceae</taxon>
        <taxon>Staphylococcus</taxon>
    </lineage>
</organism>
<dbReference type="Proteomes" id="UP000251686">
    <property type="component" value="Unassembled WGS sequence"/>
</dbReference>
<evidence type="ECO:0000313" key="33">
    <source>
        <dbReference type="EMBL" id="TXL40421.1"/>
    </source>
</evidence>
<keyword evidence="5 12" id="KW-0812">Transmembrane</keyword>
<dbReference type="EMBL" id="WPXC01000004">
    <property type="protein sequence ID" value="MVM09396.1"/>
    <property type="molecule type" value="Genomic_DNA"/>
</dbReference>
<evidence type="ECO:0000256" key="11">
    <source>
        <dbReference type="ARBA" id="ARBA00045497"/>
    </source>
</evidence>
<dbReference type="InterPro" id="IPR002523">
    <property type="entry name" value="MgTranspt_CorA/ZnTranspt_ZntB"/>
</dbReference>
<reference evidence="21" key="1">
    <citation type="journal article" date="2015" name="J. Infect. Dis.">
        <title>Parallel Epidemics of Community-Associated Methicillin-Resistant Staphylococcus aureus USA300 Infection in North and South America.</title>
        <authorList>
            <person name="Planet P.J."/>
            <person name="Diaz L."/>
            <person name="Kolokotronis S.O."/>
            <person name="Narechania A."/>
            <person name="Reyes J."/>
            <person name="Xing G."/>
            <person name="Rincon S."/>
            <person name="Smith H."/>
            <person name="Panesso D."/>
            <person name="Ryan C."/>
            <person name="Smith D.P."/>
            <person name="Guzman M."/>
            <person name="Zurita J."/>
            <person name="Sebra R."/>
            <person name="Deikus G."/>
            <person name="Nolan R.L."/>
            <person name="Tenover F.C."/>
            <person name="Weinstock G.M."/>
            <person name="Robinson D.A."/>
            <person name="Arias C.A."/>
        </authorList>
    </citation>
    <scope>NUCLEOTIDE SEQUENCE</scope>
    <source>
        <strain evidence="21">CA15</strain>
        <strain evidence="22">M121</strain>
    </source>
</reference>
<evidence type="ECO:0000313" key="31">
    <source>
        <dbReference type="EMBL" id="NUY69734.1"/>
    </source>
</evidence>
<evidence type="ECO:0000313" key="19">
    <source>
        <dbReference type="EMBL" id="CAD7354157.1"/>
    </source>
</evidence>
<dbReference type="OMA" id="ETGEVMC"/>
<dbReference type="EMBL" id="CACTOE010000006">
    <property type="protein sequence ID" value="CAA4106669.1"/>
    <property type="molecule type" value="Genomic_DNA"/>
</dbReference>
<dbReference type="FunFam" id="1.20.58.340:FF:000004">
    <property type="entry name" value="Magnesium transport protein CorA"/>
    <property type="match status" value="1"/>
</dbReference>
<dbReference type="InterPro" id="IPR045863">
    <property type="entry name" value="CorA_TM1_TM2"/>
</dbReference>
<reference evidence="23" key="2">
    <citation type="submission" date="2015-06" db="EMBL/GenBank/DDBJ databases">
        <authorList>
            <person name="Diene S.M."/>
            <person name="Von Dach E."/>
            <person name="Fankhauser C."/>
            <person name="Schrenzel J."/>
            <person name="Harbarth S."/>
            <person name="Francois P."/>
        </authorList>
    </citation>
    <scope>NUCLEOTIDE SEQUENCE</scope>
    <source>
        <strain evidence="23">MRSA_S26</strain>
    </source>
</reference>
<dbReference type="Gene3D" id="3.30.460.20">
    <property type="entry name" value="CorA soluble domain-like"/>
    <property type="match status" value="1"/>
</dbReference>
<dbReference type="EMBL" id="LR133917">
    <property type="protein sequence ID" value="VDY49157.1"/>
    <property type="molecule type" value="Genomic_DNA"/>
</dbReference>
<evidence type="ECO:0000313" key="20">
    <source>
        <dbReference type="EMBL" id="GBV19910.1"/>
    </source>
</evidence>
<dbReference type="EMBL" id="LALQ01000052">
    <property type="protein sequence ID" value="KMR56314.1"/>
    <property type="molecule type" value="Genomic_DNA"/>
</dbReference>
<evidence type="ECO:0000313" key="17">
    <source>
        <dbReference type="EMBL" id="CAC8194546.1"/>
    </source>
</evidence>
<dbReference type="EMBL" id="JAAFLG010000010">
    <property type="protein sequence ID" value="NDP56165.1"/>
    <property type="molecule type" value="Genomic_DNA"/>
</dbReference>
<dbReference type="GO" id="GO:0015087">
    <property type="term" value="F:cobalt ion transmembrane transporter activity"/>
    <property type="evidence" value="ECO:0007669"/>
    <property type="project" value="UniProtKB-UniRule"/>
</dbReference>
<evidence type="ECO:0000313" key="50">
    <source>
        <dbReference type="Proteomes" id="UP000547874"/>
    </source>
</evidence>
<dbReference type="EMBL" id="WPTS01000027">
    <property type="protein sequence ID" value="MVK35061.1"/>
    <property type="molecule type" value="Genomic_DNA"/>
</dbReference>
<evidence type="ECO:0000313" key="23">
    <source>
        <dbReference type="EMBL" id="KSA80148.1"/>
    </source>
</evidence>
<evidence type="ECO:0000313" key="39">
    <source>
        <dbReference type="Proteomes" id="UP000442782"/>
    </source>
</evidence>
<dbReference type="Proteomes" id="UP000280323">
    <property type="component" value="Chromosome"/>
</dbReference>
<reference evidence="37" key="4">
    <citation type="submission" date="2017-08" db="EMBL/GenBank/DDBJ databases">
        <title>Protection against atopic dermatitis through acquisition of Staphylococcus quorum-sensing agr mutations in the skin.</title>
        <authorList>
            <person name="Nakamura Y."/>
            <person name="Takahashi H."/>
            <person name="Takaya A."/>
            <person name="Inoue Y."/>
            <person name="Katayama Y."/>
            <person name="Kusuya Y."/>
            <person name="Shoji T."/>
            <person name="Takada S."/>
            <person name="Nakagawa S."/>
            <person name="Oguma R."/>
            <person name="Ozawa N."/>
            <person name="Yamaide F."/>
            <person name="Suzuki S."/>
            <person name="Villaruz A."/>
            <person name="Otto M."/>
            <person name="Matsue H."/>
            <person name="Nunez G."/>
            <person name="Shimojo N."/>
        </authorList>
    </citation>
    <scope>NUCLEOTIDE SEQUENCE [LARGE SCALE GENOMIC DNA]</scope>
    <source>
        <strain evidence="37">M1K003</strain>
    </source>
</reference>
<evidence type="ECO:0000313" key="51">
    <source>
        <dbReference type="Proteomes" id="UP000561555"/>
    </source>
</evidence>
<evidence type="ECO:0000313" key="35">
    <source>
        <dbReference type="Proteomes" id="UP000217245"/>
    </source>
</evidence>
<dbReference type="EMBL" id="CAIIGD010000001">
    <property type="protein sequence ID" value="CAC8194546.1"/>
    <property type="molecule type" value="Genomic_DNA"/>
</dbReference>
<reference evidence="50 51" key="10">
    <citation type="journal article" date="2020" name="J. Antimicrob. Chemother.">
        <title>Detection of heterogeneous vancomycin intermediate resistance in MRSA isolates from Latin America.</title>
        <authorList>
            <person name="Castro B.E."/>
            <person name="Berrio M."/>
            <person name="Vargas M.L."/>
            <person name="Carvajal L.P."/>
            <person name="Millan L.V."/>
            <person name="Rios R."/>
            <person name="Hernandez A.K."/>
            <person name="Rincon S."/>
            <person name="Cubides P."/>
            <person name="Forero E."/>
            <person name="Dinh A."/>
            <person name="Seas C."/>
            <person name="Munita J.M."/>
            <person name="Arias C.A."/>
            <person name="Reyes J."/>
            <person name="Diaz L."/>
        </authorList>
    </citation>
    <scope>NUCLEOTIDE SEQUENCE [LARGE SCALE GENOMIC DNA]</scope>
    <source>
        <strain evidence="30 50">UE1097</strain>
        <strain evidence="31 51">UP89</strain>
    </source>
</reference>
<dbReference type="Proteomes" id="UP000478431">
    <property type="component" value="Unassembled WGS sequence"/>
</dbReference>
<dbReference type="EMBL" id="JAAJIY010000004">
    <property type="protein sequence ID" value="NGK20345.1"/>
    <property type="molecule type" value="Genomic_DNA"/>
</dbReference>
<keyword evidence="7 12" id="KW-1133">Transmembrane helix</keyword>
<evidence type="ECO:0000313" key="42">
    <source>
        <dbReference type="Proteomes" id="UP000466646"/>
    </source>
</evidence>
<evidence type="ECO:0000313" key="13">
    <source>
        <dbReference type="EMBL" id="ATC72522.1"/>
    </source>
</evidence>
<dbReference type="Proteomes" id="UP000443708">
    <property type="component" value="Unassembled WGS sequence"/>
</dbReference>
<dbReference type="SUPFAM" id="SSF144083">
    <property type="entry name" value="Magnesium transport protein CorA, transmembrane region"/>
    <property type="match status" value="1"/>
</dbReference>
<keyword evidence="6 12" id="KW-0460">Magnesium</keyword>
<evidence type="ECO:0000313" key="34">
    <source>
        <dbReference type="EMBL" id="VDY49157.1"/>
    </source>
</evidence>
<dbReference type="Proteomes" id="UP000507112">
    <property type="component" value="Unassembled WGS sequence"/>
</dbReference>
<evidence type="ECO:0000313" key="26">
    <source>
        <dbReference type="EMBL" id="MVM09396.1"/>
    </source>
</evidence>
<protein>
    <recommendedName>
        <fullName evidence="12">Magnesium transport protein CorA</fullName>
    </recommendedName>
</protein>
<dbReference type="EMBL" id="LALJ01000003">
    <property type="protein sequence ID" value="KMR38216.1"/>
    <property type="molecule type" value="Genomic_DNA"/>
</dbReference>
<keyword evidence="8 12" id="KW-0406">Ion transport</keyword>
<comment type="function">
    <text evidence="11">Mediates influx of magnesium ions. Alternates between open and closed states. Activated by low cytoplasmic Mg(2+) levels. Inactive when cytoplasmic Mg(2+) levels are high.</text>
</comment>
<dbReference type="PANTHER" id="PTHR46494:SF1">
    <property type="entry name" value="CORA FAMILY METAL ION TRANSPORTER (EUROFUNG)"/>
    <property type="match status" value="1"/>
</dbReference>
<dbReference type="RefSeq" id="WP_001185431.1">
    <property type="nucleotide sequence ID" value="NC_021670.1"/>
</dbReference>
<dbReference type="NCBIfam" id="TIGR00383">
    <property type="entry name" value="corA"/>
    <property type="match status" value="1"/>
</dbReference>
<dbReference type="EMBL" id="JAALTR010000106">
    <property type="protein sequence ID" value="NGW66548.1"/>
    <property type="molecule type" value="Genomic_DNA"/>
</dbReference>
<evidence type="ECO:0000313" key="43">
    <source>
        <dbReference type="Proteomes" id="UP000471199"/>
    </source>
</evidence>
<dbReference type="SMR" id="A0A0D6WEG0"/>
<dbReference type="Proteomes" id="UP000471199">
    <property type="component" value="Unassembled WGS sequence"/>
</dbReference>
<evidence type="ECO:0000313" key="32">
    <source>
        <dbReference type="EMBL" id="SUL37661.1"/>
    </source>
</evidence>
<dbReference type="GO" id="GO:0005886">
    <property type="term" value="C:plasma membrane"/>
    <property type="evidence" value="ECO:0007669"/>
    <property type="project" value="UniProtKB-SubCell"/>
</dbReference>
<gene>
    <name evidence="17" type="primary">corA_2</name>
    <name evidence="12 13" type="synonym">corA</name>
    <name evidence="14" type="synonym">corA_1</name>
    <name evidence="23" type="ORF">ACR79_08065</name>
    <name evidence="13" type="ORF">CNH36_13135</name>
    <name evidence="33" type="ORF">DQU50_13210</name>
    <name evidence="22" type="ORF">EP54_11405</name>
    <name evidence="21" type="ORF">EQ90_01810</name>
    <name evidence="28" type="ORF">G0Z31_02270</name>
    <name evidence="29" type="ORF">G6Y24_03425</name>
    <name evidence="24" type="ORF">GO814_07910</name>
    <name evidence="25" type="ORF">GO941_06280</name>
    <name evidence="26" type="ORF">GO942_01650</name>
    <name evidence="30" type="ORF">GQX37_06355</name>
    <name evidence="31" type="ORF">GQX52_14170</name>
    <name evidence="27" type="ORF">GZ130_06100</name>
    <name evidence="20" type="ORF">M1K003_0890</name>
    <name evidence="32" type="ORF">NCTC10702_03676</name>
    <name evidence="19" type="ORF">NCTC13131_01690</name>
    <name evidence="34" type="ORF">NCTC8317_02292</name>
    <name evidence="14" type="ORF">SAMEA1029512_01047</name>
    <name evidence="15" type="ORF">SAMEA1029528_01912</name>
    <name evidence="16" type="ORF">SAMEA4552975_02081</name>
    <name evidence="17" type="ORF">SAMEA70146418_00387</name>
    <name evidence="18" type="ORF">SAMEA70153168_01332</name>
</gene>
<evidence type="ECO:0000313" key="37">
    <source>
        <dbReference type="Proteomes" id="UP000265645"/>
    </source>
</evidence>
<reference evidence="32 36" key="7">
    <citation type="submission" date="2018-06" db="EMBL/GenBank/DDBJ databases">
        <authorList>
            <consortium name="Pathogen Informatics"/>
            <person name="Doyle S."/>
        </authorList>
    </citation>
    <scope>NUCLEOTIDE SEQUENCE [LARGE SCALE GENOMIC DNA]</scope>
    <source>
        <strain evidence="32 36">NCTC10702</strain>
    </source>
</reference>
<evidence type="ECO:0000313" key="16">
    <source>
        <dbReference type="EMBL" id="CAC7013082.1"/>
    </source>
</evidence>
<dbReference type="KEGG" id="saud:CH52_07240"/>
<evidence type="ECO:0000256" key="3">
    <source>
        <dbReference type="ARBA" id="ARBA00022448"/>
    </source>
</evidence>
<evidence type="ECO:0000313" key="47">
    <source>
        <dbReference type="Proteomes" id="UP000507112"/>
    </source>
</evidence>
<reference evidence="23" key="3">
    <citation type="journal article" date="2016" name="J. Infect. Dis.">
        <title>Comparative Genomics of Community-Associated Methicillin-Resistant Staphylococcus aureus Shows the Emergence of Clone ST8-USA300 in Geneva, Switzerland.</title>
        <authorList>
            <person name="Von Dach E."/>
            <person name="Diene S.M."/>
            <person name="Fankhauser C."/>
            <person name="Schrenzel J."/>
            <person name="Harbarth S."/>
            <person name="Francois P."/>
        </authorList>
    </citation>
    <scope>NUCLEOTIDE SEQUENCE</scope>
    <source>
        <strain evidence="23">MRSA_S26</strain>
    </source>
</reference>
<comment type="catalytic activity">
    <reaction evidence="10">
        <text>Mg(2+)(in) = Mg(2+)(out)</text>
        <dbReference type="Rhea" id="RHEA:29827"/>
        <dbReference type="ChEBI" id="CHEBI:18420"/>
    </reaction>
</comment>
<evidence type="ECO:0000313" key="18">
    <source>
        <dbReference type="EMBL" id="CAC8232899.1"/>
    </source>
</evidence>
<evidence type="ECO:0000313" key="14">
    <source>
        <dbReference type="EMBL" id="CAA4106669.1"/>
    </source>
</evidence>
<dbReference type="InterPro" id="IPR004488">
    <property type="entry name" value="Mg/Co-transport_prot_CorA"/>
</dbReference>
<reference evidence="29 44" key="12">
    <citation type="submission" date="2020-02" db="EMBL/GenBank/DDBJ databases">
        <title>Detection of Heterogeneous Vancomycin Intermediate Resistance in Methicillin Resistant Staphylococcus aureus Isolates from Latin-America.</title>
        <authorList>
            <person name="Castro-Cardozo B."/>
            <person name="Berrio M."/>
            <person name="Vargas M.L."/>
            <person name="Carvajal L.P."/>
            <person name="Millan L.V."/>
            <person name="Rios R."/>
            <person name="Hernandez A."/>
            <person name="Rincon S.L."/>
            <person name="Cubides P."/>
            <person name="Forero E."/>
            <person name="Dinh A."/>
            <person name="Seas C."/>
            <person name="Munita J.M."/>
            <person name="Arias C.A."/>
            <person name="Reyes J."/>
            <person name="Diaz L."/>
        </authorList>
    </citation>
    <scope>NUCLEOTIDE SEQUENCE [LARGE SCALE GENOMIC DNA]</scope>
    <source>
        <strain evidence="29 44">UG255</strain>
    </source>
</reference>
<evidence type="ECO:0000256" key="5">
    <source>
        <dbReference type="ARBA" id="ARBA00022692"/>
    </source>
</evidence>
<dbReference type="EMBL" id="CACTPI010000008">
    <property type="protein sequence ID" value="CAA4137984.1"/>
    <property type="molecule type" value="Genomic_DNA"/>
</dbReference>
<dbReference type="Proteomes" id="UP000265645">
    <property type="component" value="Unassembled WGS sequence"/>
</dbReference>
<dbReference type="Proteomes" id="UP000478867">
    <property type="component" value="Unassembled WGS sequence"/>
</dbReference>
<reference evidence="13 35" key="5">
    <citation type="submission" date="2017-09" db="EMBL/GenBank/DDBJ databases">
        <title>A single nucleotide polymorphism in the Staphylococcus aureus virulence regulator SaeR abolishes pathogenesis.</title>
        <authorList>
            <person name="Copin R.J."/>
            <person name="Sause W."/>
            <person name="Shopsin B."/>
            <person name="Torres V.J."/>
        </authorList>
    </citation>
    <scope>NUCLEOTIDE SEQUENCE [LARGE SCALE GENOMIC DNA]</scope>
    <source>
        <strain evidence="35">Newman</strain>
        <strain evidence="13">Newman_D2C</strain>
    </source>
</reference>
<comment type="subcellular location">
    <subcellularLocation>
        <location evidence="1">Cell membrane</location>
        <topology evidence="1">Multi-pass membrane protein</topology>
    </subcellularLocation>
    <subcellularLocation>
        <location evidence="12">Membrane</location>
        <topology evidence="12">Multi-pass membrane protein</topology>
    </subcellularLocation>
</comment>
<evidence type="ECO:0000313" key="44">
    <source>
        <dbReference type="Proteomes" id="UP000473113"/>
    </source>
</evidence>
<evidence type="ECO:0000313" key="28">
    <source>
        <dbReference type="EMBL" id="NGK20345.1"/>
    </source>
</evidence>
<dbReference type="Proteomes" id="UP000507402">
    <property type="component" value="Unassembled WGS sequence"/>
</dbReference>
<evidence type="ECO:0000313" key="29">
    <source>
        <dbReference type="EMBL" id="NGW66548.1"/>
    </source>
</evidence>
<reference evidence="20" key="8">
    <citation type="submission" date="2018-07" db="EMBL/GenBank/DDBJ databases">
        <title>Protection against atopic dermatitis through acquisition of Staphylococcus quorum-sensing agr mutations in the skin.</title>
        <authorList>
            <person name="Nakamura Y."/>
            <person name="Takahashi H."/>
            <person name="Takaya A."/>
            <person name="Inoue Y."/>
            <person name="Katayama Y."/>
            <person name="Kusuya Y."/>
            <person name="Shoji T."/>
            <person name="Takada S."/>
            <person name="Nakagawa S."/>
            <person name="Oguma R."/>
            <person name="Ozawa N."/>
            <person name="Yamaide F."/>
            <person name="Suzuki S."/>
            <person name="Villaruz A."/>
            <person name="Otto M."/>
            <person name="Matsue H."/>
            <person name="Nunez G."/>
            <person name="Shimojo N."/>
        </authorList>
    </citation>
    <scope>NUCLEOTIDE SEQUENCE</scope>
    <source>
        <strain evidence="20">M1K003</strain>
    </source>
</reference>
<evidence type="ECO:0000313" key="48">
    <source>
        <dbReference type="Proteomes" id="UP000507402"/>
    </source>
</evidence>
<dbReference type="KEGG" id="saur:SABB_01328"/>
<evidence type="ECO:0000313" key="49">
    <source>
        <dbReference type="Proteomes" id="UP000507485"/>
    </source>
</evidence>
<dbReference type="AlphaFoldDB" id="A0A0D6WEG0"/>
<dbReference type="GO" id="GO:0015095">
    <property type="term" value="F:magnesium ion transmembrane transporter activity"/>
    <property type="evidence" value="ECO:0007669"/>
    <property type="project" value="UniProtKB-UniRule"/>
</dbReference>
<evidence type="ECO:0000313" key="27">
    <source>
        <dbReference type="EMBL" id="NDP56165.1"/>
    </source>
</evidence>
<dbReference type="Proteomes" id="UP000254116">
    <property type="component" value="Unassembled WGS sequence"/>
</dbReference>
<dbReference type="EMBL" id="WPVZ01000382">
    <property type="protein sequence ID" value="MVL45098.1"/>
    <property type="molecule type" value="Genomic_DNA"/>
</dbReference>
<evidence type="ECO:0000256" key="10">
    <source>
        <dbReference type="ARBA" id="ARBA00034269"/>
    </source>
</evidence>
<evidence type="ECO:0000256" key="9">
    <source>
        <dbReference type="ARBA" id="ARBA00023136"/>
    </source>
</evidence>
<dbReference type="Proteomes" id="UP000561555">
    <property type="component" value="Unassembled WGS sequence"/>
</dbReference>
<evidence type="ECO:0000256" key="4">
    <source>
        <dbReference type="ARBA" id="ARBA00022475"/>
    </source>
</evidence>
<evidence type="ECO:0000256" key="6">
    <source>
        <dbReference type="ARBA" id="ARBA00022842"/>
    </source>
</evidence>
<dbReference type="EMBL" id="QNXF01000003">
    <property type="protein sequence ID" value="TXL40421.1"/>
    <property type="molecule type" value="Genomic_DNA"/>
</dbReference>
<evidence type="ECO:0000256" key="12">
    <source>
        <dbReference type="RuleBase" id="RU362010"/>
    </source>
</evidence>
<dbReference type="Proteomes" id="UP000507485">
    <property type="component" value="Unassembled WGS sequence"/>
</dbReference>
<keyword evidence="3 12" id="KW-0813">Transport</keyword>
<dbReference type="Proteomes" id="UP000466646">
    <property type="component" value="Unassembled WGS sequence"/>
</dbReference>
<accession>A0A0D6WEG0</accession>
<comment type="similarity">
    <text evidence="2 12">Belongs to the CorA metal ion transporter (MIT) (TC 1.A.35) family.</text>
</comment>
<dbReference type="Proteomes" id="UP000217245">
    <property type="component" value="Chromosome"/>
</dbReference>
<dbReference type="PANTHER" id="PTHR46494">
    <property type="entry name" value="CORA FAMILY METAL ION TRANSPORTER (EUROFUNG)"/>
    <property type="match status" value="1"/>
</dbReference>
<evidence type="ECO:0000313" key="41">
    <source>
        <dbReference type="Proteomes" id="UP000451682"/>
    </source>
</evidence>
<dbReference type="EMBL" id="LFVP01000004">
    <property type="protein sequence ID" value="KSA80148.1"/>
    <property type="molecule type" value="Genomic_DNA"/>
</dbReference>
<proteinExistence type="inferred from homology"/>
<feature type="transmembrane region" description="Helical" evidence="12">
    <location>
        <begin position="257"/>
        <end position="277"/>
    </location>
</feature>
<reference evidence="27 42" key="11">
    <citation type="submission" date="2020-01" db="EMBL/GenBank/DDBJ databases">
        <title>Analysis of Virulence and Antimicrobial Resistance Gene Carriage in Staphylococcus aureus Infections in Equids Using Whole Genome Sequencing.</title>
        <authorList>
            <person name="Little S.V."/>
            <person name="Hillhouse A.E."/>
            <person name="Cohen N.D."/>
            <person name="Lawhon S.D."/>
            <person name="Bryan L.K."/>
        </authorList>
    </citation>
    <scope>NUCLEOTIDE SEQUENCE [LARGE SCALE GENOMIC DNA]</scope>
    <source>
        <strain evidence="27 42">61-017</strain>
    </source>
</reference>
<evidence type="ECO:0000256" key="2">
    <source>
        <dbReference type="ARBA" id="ARBA00009765"/>
    </source>
</evidence>
<evidence type="ECO:0000313" key="46">
    <source>
        <dbReference type="Proteomes" id="UP000478867"/>
    </source>
</evidence>
<dbReference type="EMBL" id="JAANDN010000125">
    <property type="protein sequence ID" value="NUY69734.1"/>
    <property type="molecule type" value="Genomic_DNA"/>
</dbReference>
<evidence type="ECO:0000313" key="15">
    <source>
        <dbReference type="EMBL" id="CAA4137984.1"/>
    </source>
</evidence>
<dbReference type="EMBL" id="CAIHOM010000003">
    <property type="protein sequence ID" value="CAC7013082.1"/>
    <property type="molecule type" value="Genomic_DNA"/>
</dbReference>
<dbReference type="EMBL" id="UAUZ02000002">
    <property type="protein sequence ID" value="CAD7354157.1"/>
    <property type="molecule type" value="Genomic_DNA"/>
</dbReference>
<dbReference type="EMBL" id="UHBY01000003">
    <property type="protein sequence ID" value="SUL37661.1"/>
    <property type="molecule type" value="Genomic_DNA"/>
</dbReference>
<dbReference type="Proteomes" id="UP000052129">
    <property type="component" value="Unassembled WGS sequence"/>
</dbReference>